<name>A0A8X6H9U3_TRICU</name>
<dbReference type="OrthoDB" id="8041546at2759"/>
<evidence type="ECO:0000313" key="2">
    <source>
        <dbReference type="Proteomes" id="UP000887116"/>
    </source>
</evidence>
<organism evidence="1 2">
    <name type="scientific">Trichonephila clavata</name>
    <name type="common">Joro spider</name>
    <name type="synonym">Nephila clavata</name>
    <dbReference type="NCBI Taxonomy" id="2740835"/>
    <lineage>
        <taxon>Eukaryota</taxon>
        <taxon>Metazoa</taxon>
        <taxon>Ecdysozoa</taxon>
        <taxon>Arthropoda</taxon>
        <taxon>Chelicerata</taxon>
        <taxon>Arachnida</taxon>
        <taxon>Araneae</taxon>
        <taxon>Araneomorphae</taxon>
        <taxon>Entelegynae</taxon>
        <taxon>Araneoidea</taxon>
        <taxon>Nephilidae</taxon>
        <taxon>Trichonephila</taxon>
    </lineage>
</organism>
<gene>
    <name evidence="1" type="ORF">TNCT_375221</name>
</gene>
<reference evidence="1" key="1">
    <citation type="submission" date="2020-07" db="EMBL/GenBank/DDBJ databases">
        <title>Multicomponent nature underlies the extraordinary mechanical properties of spider dragline silk.</title>
        <authorList>
            <person name="Kono N."/>
            <person name="Nakamura H."/>
            <person name="Mori M."/>
            <person name="Yoshida Y."/>
            <person name="Ohtoshi R."/>
            <person name="Malay A.D."/>
            <person name="Moran D.A.P."/>
            <person name="Tomita M."/>
            <person name="Numata K."/>
            <person name="Arakawa K."/>
        </authorList>
    </citation>
    <scope>NUCLEOTIDE SEQUENCE</scope>
</reference>
<accession>A0A8X6H9U3</accession>
<dbReference type="AlphaFoldDB" id="A0A8X6H9U3"/>
<evidence type="ECO:0000313" key="1">
    <source>
        <dbReference type="EMBL" id="GFR19622.1"/>
    </source>
</evidence>
<proteinExistence type="predicted"/>
<comment type="caution">
    <text evidence="1">The sequence shown here is derived from an EMBL/GenBank/DDBJ whole genome shotgun (WGS) entry which is preliminary data.</text>
</comment>
<dbReference type="EMBL" id="BMAO01007941">
    <property type="protein sequence ID" value="GFR19622.1"/>
    <property type="molecule type" value="Genomic_DNA"/>
</dbReference>
<protein>
    <submittedName>
        <fullName evidence="1">Uncharacterized protein</fullName>
    </submittedName>
</protein>
<dbReference type="Proteomes" id="UP000887116">
    <property type="component" value="Unassembled WGS sequence"/>
</dbReference>
<keyword evidence="2" id="KW-1185">Reference proteome</keyword>
<sequence>MTLSDSSAYHKLMNQFPSLTKASFLGINFRKQDVTHCILMKGPPEFDEARHLYPENLVAVKEIQSLFDKGIICPSNSLLSTWC</sequence>